<keyword evidence="2" id="KW-0378">Hydrolase</keyword>
<dbReference type="AlphaFoldDB" id="A0A1G1L1D0"/>
<evidence type="ECO:0000256" key="1">
    <source>
        <dbReference type="ARBA" id="ARBA00022723"/>
    </source>
</evidence>
<feature type="binding site" evidence="6">
    <location>
        <position position="40"/>
    </location>
    <ligand>
        <name>Fe cation</name>
        <dbReference type="ChEBI" id="CHEBI:24875"/>
        <label>1</label>
    </ligand>
</feature>
<dbReference type="PIRSF" id="PIRSF004789">
    <property type="entry name" value="DR1281"/>
    <property type="match status" value="1"/>
</dbReference>
<feature type="binding site" evidence="6">
    <location>
        <position position="8"/>
    </location>
    <ligand>
        <name>Fe cation</name>
        <dbReference type="ChEBI" id="CHEBI:24875"/>
        <label>1</label>
    </ligand>
</feature>
<feature type="binding site" evidence="6">
    <location>
        <position position="152"/>
    </location>
    <ligand>
        <name>Fe cation</name>
        <dbReference type="ChEBI" id="CHEBI:24875"/>
        <label>2</label>
    </ligand>
</feature>
<reference evidence="7 8" key="1">
    <citation type="journal article" date="2016" name="Nat. Commun.">
        <title>Thousands of microbial genomes shed light on interconnected biogeochemical processes in an aquifer system.</title>
        <authorList>
            <person name="Anantharaman K."/>
            <person name="Brown C.T."/>
            <person name="Hug L.A."/>
            <person name="Sharon I."/>
            <person name="Castelle C.J."/>
            <person name="Probst A.J."/>
            <person name="Thomas B.C."/>
            <person name="Singh A."/>
            <person name="Wilkins M.J."/>
            <person name="Karaoz U."/>
            <person name="Brodie E.L."/>
            <person name="Williams K.H."/>
            <person name="Hubbard S.S."/>
            <person name="Banfield J.F."/>
        </authorList>
    </citation>
    <scope>NUCLEOTIDE SEQUENCE [LARGE SCALE GENOMIC DNA]</scope>
</reference>
<dbReference type="GO" id="GO:0004113">
    <property type="term" value="F:2',3'-cyclic-nucleotide 3'-phosphodiesterase activity"/>
    <property type="evidence" value="ECO:0007669"/>
    <property type="project" value="TreeGrafter"/>
</dbReference>
<dbReference type="GO" id="GO:0046872">
    <property type="term" value="F:metal ion binding"/>
    <property type="evidence" value="ECO:0007669"/>
    <property type="project" value="UniProtKB-KW"/>
</dbReference>
<dbReference type="Proteomes" id="UP000178187">
    <property type="component" value="Unassembled WGS sequence"/>
</dbReference>
<dbReference type="FunFam" id="3.60.21.10:FF:000016">
    <property type="entry name" value="Putative metallophosphoesterase"/>
    <property type="match status" value="1"/>
</dbReference>
<evidence type="ECO:0000256" key="4">
    <source>
        <dbReference type="ARBA" id="ARBA00061401"/>
    </source>
</evidence>
<feature type="binding site" evidence="6">
    <location>
        <position position="39"/>
    </location>
    <ligand>
        <name>Fe cation</name>
        <dbReference type="ChEBI" id="CHEBI:24875"/>
        <label>2</label>
    </ligand>
</feature>
<protein>
    <submittedName>
        <fullName evidence="7">Metallophosphoesterase</fullName>
    </submittedName>
</protein>
<keyword evidence="1 6" id="KW-0479">Metal-binding</keyword>
<feature type="binding site" evidence="6">
    <location>
        <position position="67"/>
    </location>
    <ligand>
        <name>Fe cation</name>
        <dbReference type="ChEBI" id="CHEBI:24875"/>
        <label>2</label>
    </ligand>
</feature>
<proteinExistence type="inferred from homology"/>
<dbReference type="NCBIfam" id="TIGR00282">
    <property type="entry name" value="TIGR00282 family metallophosphoesterase"/>
    <property type="match status" value="1"/>
</dbReference>
<dbReference type="PANTHER" id="PTHR36303">
    <property type="entry name" value="2',3'-CYCLIC-NUCLEOTIDE 2'-PHOSPHODIESTERASE"/>
    <property type="match status" value="1"/>
</dbReference>
<dbReference type="InterPro" id="IPR005235">
    <property type="entry name" value="YmdB-like"/>
</dbReference>
<feature type="binding site" evidence="6">
    <location>
        <position position="179"/>
    </location>
    <ligand>
        <name>Fe cation</name>
        <dbReference type="ChEBI" id="CHEBI:24875"/>
        <label>1</label>
    </ligand>
</feature>
<evidence type="ECO:0000313" key="8">
    <source>
        <dbReference type="Proteomes" id="UP000178187"/>
    </source>
</evidence>
<gene>
    <name evidence="7" type="ORF">A3G33_08845</name>
</gene>
<dbReference type="InterPro" id="IPR029052">
    <property type="entry name" value="Metallo-depent_PP-like"/>
</dbReference>
<feature type="binding site" evidence="6">
    <location>
        <position position="177"/>
    </location>
    <ligand>
        <name>Fe cation</name>
        <dbReference type="ChEBI" id="CHEBI:24875"/>
        <label>2</label>
    </ligand>
</feature>
<feature type="binding site" evidence="6">
    <location>
        <position position="39"/>
    </location>
    <ligand>
        <name>Fe cation</name>
        <dbReference type="ChEBI" id="CHEBI:24875"/>
        <label>1</label>
    </ligand>
</feature>
<feature type="active site" description="Proton donor" evidence="5">
    <location>
        <position position="68"/>
    </location>
</feature>
<evidence type="ECO:0000313" key="7">
    <source>
        <dbReference type="EMBL" id="OGW98946.1"/>
    </source>
</evidence>
<organism evidence="7 8">
    <name type="scientific">Candidatus Danuiimicrobium aquiferis</name>
    <dbReference type="NCBI Taxonomy" id="1801832"/>
    <lineage>
        <taxon>Bacteria</taxon>
        <taxon>Pseudomonadati</taxon>
        <taxon>Candidatus Omnitrophota</taxon>
        <taxon>Candidatus Danuiimicrobium</taxon>
    </lineage>
</organism>
<evidence type="ECO:0000256" key="5">
    <source>
        <dbReference type="PIRSR" id="PIRSR004789-50"/>
    </source>
</evidence>
<keyword evidence="3" id="KW-0408">Iron</keyword>
<name>A0A1G1L1D0_9BACT</name>
<evidence type="ECO:0000256" key="3">
    <source>
        <dbReference type="ARBA" id="ARBA00023004"/>
    </source>
</evidence>
<comment type="similarity">
    <text evidence="4">Belongs to the YmdB-like family.</text>
</comment>
<dbReference type="Pfam" id="PF13277">
    <property type="entry name" value="YmdB"/>
    <property type="match status" value="1"/>
</dbReference>
<dbReference type="EMBL" id="MHFR01000019">
    <property type="protein sequence ID" value="OGW98946.1"/>
    <property type="molecule type" value="Genomic_DNA"/>
</dbReference>
<dbReference type="CDD" id="cd07382">
    <property type="entry name" value="MPP_DR1281"/>
    <property type="match status" value="1"/>
</dbReference>
<evidence type="ECO:0000256" key="6">
    <source>
        <dbReference type="PIRSR" id="PIRSR004789-51"/>
    </source>
</evidence>
<dbReference type="Gene3D" id="3.60.21.10">
    <property type="match status" value="1"/>
</dbReference>
<accession>A0A1G1L1D0</accession>
<comment type="caution">
    <text evidence="7">The sequence shown here is derived from an EMBL/GenBank/DDBJ whole genome shotgun (WGS) entry which is preliminary data.</text>
</comment>
<dbReference type="SUPFAM" id="SSF56300">
    <property type="entry name" value="Metallo-dependent phosphatases"/>
    <property type="match status" value="1"/>
</dbReference>
<evidence type="ECO:0000256" key="2">
    <source>
        <dbReference type="ARBA" id="ARBA00022801"/>
    </source>
</evidence>
<dbReference type="PANTHER" id="PTHR36303:SF1">
    <property type="entry name" value="2',3'-CYCLIC-NUCLEOTIDE 2'-PHOSPHODIESTERASE"/>
    <property type="match status" value="1"/>
</dbReference>
<sequence length="260" mass="28344">MKILAIGDVVGKPGREACRKIIPKLREKFDLDFVVANGENLAGGSGVTKDTVQELLNAGVDVVTTGDHIFKKKETKEVLEAHMDVLLRPLNYPQGVPGQGFTVITTNKGINIAVVNLMGRVFMQAVDCPFKAIDAVLNGIKKRANVVLVDIHAEATSEKVAMSWYLDGRVSAVFGTHTHIQTADETVLPKGTAFISDLGMTGPYKSVLGRKIDQVIEKFLTQMPVRMEVAEEDVRLSGVLIEIDSESGKANTIERVQEKM</sequence>